<dbReference type="AlphaFoldDB" id="A0A3B1BJE1"/>
<dbReference type="EMBL" id="UOFV01000505">
    <property type="protein sequence ID" value="VAX04937.1"/>
    <property type="molecule type" value="Genomic_DNA"/>
</dbReference>
<protein>
    <submittedName>
        <fullName evidence="1">FIG137776: Glycosyltransferase</fullName>
    </submittedName>
</protein>
<reference evidence="1" key="1">
    <citation type="submission" date="2018-06" db="EMBL/GenBank/DDBJ databases">
        <authorList>
            <person name="Zhirakovskaya E."/>
        </authorList>
    </citation>
    <scope>NUCLEOTIDE SEQUENCE</scope>
</reference>
<gene>
    <name evidence="1" type="ORF">MNBD_GAMMA19-2268</name>
</gene>
<dbReference type="SUPFAM" id="SSF53756">
    <property type="entry name" value="UDP-Glycosyltransferase/glycogen phosphorylase"/>
    <property type="match status" value="1"/>
</dbReference>
<dbReference type="Gene3D" id="3.40.50.2000">
    <property type="entry name" value="Glycogen Phosphorylase B"/>
    <property type="match status" value="2"/>
</dbReference>
<name>A0A3B1BJE1_9ZZZZ</name>
<organism evidence="1">
    <name type="scientific">hydrothermal vent metagenome</name>
    <dbReference type="NCBI Taxonomy" id="652676"/>
    <lineage>
        <taxon>unclassified sequences</taxon>
        <taxon>metagenomes</taxon>
        <taxon>ecological metagenomes</taxon>
    </lineage>
</organism>
<dbReference type="GO" id="GO:0016740">
    <property type="term" value="F:transferase activity"/>
    <property type="evidence" value="ECO:0007669"/>
    <property type="project" value="UniProtKB-KW"/>
</dbReference>
<feature type="non-terminal residue" evidence="1">
    <location>
        <position position="277"/>
    </location>
</feature>
<dbReference type="NCBIfam" id="TIGR03087">
    <property type="entry name" value="stp1"/>
    <property type="match status" value="1"/>
</dbReference>
<dbReference type="InterPro" id="IPR017521">
    <property type="entry name" value="Sugar_tfrase_PEP-CTERM_Stp1"/>
</dbReference>
<sequence length="277" mass="32127">MEDLLFLTHRIPYPPNKGDKIRSFNLLKQLVKDYRVHLGTFIDDPVDWQYVAELDKLCGQTCYEGLNPLFAKLRSTRGFLTGEALTVPYYQNARMRKWVDATLREHAIKRVLVFSSAMCQYLLQDSASHTRRVVDFVDIDSDKWQQYSESLKWPMSWLYKRESKTLLTFERRVARQFDASIFVSEAESDMFKKLAPESASRVGYIENGVDADYFSQSHNLQNPYTPEERVLVFTGAMDYWANADAVVWFAQTVFPKILQQVPDARFYIVGGRPGEGV</sequence>
<evidence type="ECO:0000313" key="1">
    <source>
        <dbReference type="EMBL" id="VAX04937.1"/>
    </source>
</evidence>
<proteinExistence type="predicted"/>
<accession>A0A3B1BJE1</accession>
<keyword evidence="1" id="KW-0808">Transferase</keyword>